<keyword evidence="3" id="KW-1185">Reference proteome</keyword>
<dbReference type="EMBL" id="JAUFPN010000147">
    <property type="protein sequence ID" value="MDN3565398.1"/>
    <property type="molecule type" value="Genomic_DNA"/>
</dbReference>
<sequence>MERRTLLLLGTAAVVSVGAALVLTPDGLRQRDTSPGTLAFEGLAPKLRDATRIEVRKSDATLVLLRQGEAWVLPDRGNYPVRPEKLREMLVGLTELRLVEARTADRAQLDRLGVDDPARPGSTAVLLRILGPQDQPIAELVVGRRRVRTQGNVPETIYVRRPAEAQAWLAEGRLAVDADPQLWVDRDIANFPQDRIRRVVVRRLGEPELVLGRGEGPEDKLRVTIPADPPPLDEVALDEVARSFEYLTFLDVKPEGAVQGTALGEARFELTEGMAVTVWPSREAETLWIRLRAEDGPDAAALNARWTGWAYQLGVWKEKAFTPRLQELLEREAAPETAPAR</sequence>
<evidence type="ECO:0000313" key="3">
    <source>
        <dbReference type="Proteomes" id="UP001529369"/>
    </source>
</evidence>
<protein>
    <submittedName>
        <fullName evidence="2">DUF4340 domain-containing protein</fullName>
    </submittedName>
</protein>
<dbReference type="InterPro" id="IPR025641">
    <property type="entry name" value="DUF4340"/>
</dbReference>
<name>A0ABT8A6U2_9PROT</name>
<organism evidence="2 3">
    <name type="scientific">Paeniroseomonas aquatica</name>
    <dbReference type="NCBI Taxonomy" id="373043"/>
    <lineage>
        <taxon>Bacteria</taxon>
        <taxon>Pseudomonadati</taxon>
        <taxon>Pseudomonadota</taxon>
        <taxon>Alphaproteobacteria</taxon>
        <taxon>Acetobacterales</taxon>
        <taxon>Acetobacteraceae</taxon>
        <taxon>Paeniroseomonas</taxon>
    </lineage>
</organism>
<reference evidence="3" key="1">
    <citation type="journal article" date="2019" name="Int. J. Syst. Evol. Microbiol.">
        <title>The Global Catalogue of Microorganisms (GCM) 10K type strain sequencing project: providing services to taxonomists for standard genome sequencing and annotation.</title>
        <authorList>
            <consortium name="The Broad Institute Genomics Platform"/>
            <consortium name="The Broad Institute Genome Sequencing Center for Infectious Disease"/>
            <person name="Wu L."/>
            <person name="Ma J."/>
        </authorList>
    </citation>
    <scope>NUCLEOTIDE SEQUENCE [LARGE SCALE GENOMIC DNA]</scope>
    <source>
        <strain evidence="3">CECT 7131</strain>
    </source>
</reference>
<dbReference type="Proteomes" id="UP001529369">
    <property type="component" value="Unassembled WGS sequence"/>
</dbReference>
<evidence type="ECO:0000313" key="2">
    <source>
        <dbReference type="EMBL" id="MDN3565398.1"/>
    </source>
</evidence>
<accession>A0ABT8A6U2</accession>
<proteinExistence type="predicted"/>
<dbReference type="RefSeq" id="WP_290317228.1">
    <property type="nucleotide sequence ID" value="NZ_JAUFPN010000147.1"/>
</dbReference>
<evidence type="ECO:0000259" key="1">
    <source>
        <dbReference type="Pfam" id="PF14238"/>
    </source>
</evidence>
<gene>
    <name evidence="2" type="ORF">QWZ14_13600</name>
</gene>
<comment type="caution">
    <text evidence="2">The sequence shown here is derived from an EMBL/GenBank/DDBJ whole genome shotgun (WGS) entry which is preliminary data.</text>
</comment>
<feature type="domain" description="DUF4340" evidence="1">
    <location>
        <begin position="71"/>
        <end position="253"/>
    </location>
</feature>
<dbReference type="Pfam" id="PF14238">
    <property type="entry name" value="DUF4340"/>
    <property type="match status" value="1"/>
</dbReference>